<name>T1JIZ7_STRMM</name>
<evidence type="ECO:0000313" key="3">
    <source>
        <dbReference type="Proteomes" id="UP000014500"/>
    </source>
</evidence>
<organism evidence="2 3">
    <name type="scientific">Strigamia maritima</name>
    <name type="common">European centipede</name>
    <name type="synonym">Geophilus maritimus</name>
    <dbReference type="NCBI Taxonomy" id="126957"/>
    <lineage>
        <taxon>Eukaryota</taxon>
        <taxon>Metazoa</taxon>
        <taxon>Ecdysozoa</taxon>
        <taxon>Arthropoda</taxon>
        <taxon>Myriapoda</taxon>
        <taxon>Chilopoda</taxon>
        <taxon>Pleurostigmophora</taxon>
        <taxon>Geophilomorpha</taxon>
        <taxon>Linotaeniidae</taxon>
        <taxon>Strigamia</taxon>
    </lineage>
</organism>
<evidence type="ECO:0000313" key="2">
    <source>
        <dbReference type="EnsemblMetazoa" id="SMAR013828-PA"/>
    </source>
</evidence>
<dbReference type="EMBL" id="JH431527">
    <property type="status" value="NOT_ANNOTATED_CDS"/>
    <property type="molecule type" value="Genomic_DNA"/>
</dbReference>
<accession>T1JIZ7</accession>
<evidence type="ECO:0000256" key="1">
    <source>
        <dbReference type="SAM" id="MobiDB-lite"/>
    </source>
</evidence>
<sequence>MGWINTSHTVAEPSRERKEDLNSIRRSPIETDLFSSVPK</sequence>
<reference evidence="3" key="1">
    <citation type="submission" date="2011-05" db="EMBL/GenBank/DDBJ databases">
        <authorList>
            <person name="Richards S.R."/>
            <person name="Qu J."/>
            <person name="Jiang H."/>
            <person name="Jhangiani S.N."/>
            <person name="Agravi P."/>
            <person name="Goodspeed R."/>
            <person name="Gross S."/>
            <person name="Mandapat C."/>
            <person name="Jackson L."/>
            <person name="Mathew T."/>
            <person name="Pu L."/>
            <person name="Thornton R."/>
            <person name="Saada N."/>
            <person name="Wilczek-Boney K.B."/>
            <person name="Lee S."/>
            <person name="Kovar C."/>
            <person name="Wu Y."/>
            <person name="Scherer S.E."/>
            <person name="Worley K.C."/>
            <person name="Muzny D.M."/>
            <person name="Gibbs R."/>
        </authorList>
    </citation>
    <scope>NUCLEOTIDE SEQUENCE</scope>
    <source>
        <strain evidence="3">Brora</strain>
    </source>
</reference>
<dbReference type="AlphaFoldDB" id="T1JIZ7"/>
<proteinExistence type="predicted"/>
<feature type="region of interest" description="Disordered" evidence="1">
    <location>
        <begin position="1"/>
        <end position="24"/>
    </location>
</feature>
<feature type="compositionally biased region" description="Basic and acidic residues" evidence="1">
    <location>
        <begin position="13"/>
        <end position="24"/>
    </location>
</feature>
<dbReference type="EnsemblMetazoa" id="SMAR013828-RA">
    <property type="protein sequence ID" value="SMAR013828-PA"/>
    <property type="gene ID" value="SMAR013828"/>
</dbReference>
<dbReference type="HOGENOM" id="CLU_3320583_0_0_1"/>
<dbReference type="Proteomes" id="UP000014500">
    <property type="component" value="Unassembled WGS sequence"/>
</dbReference>
<keyword evidence="3" id="KW-1185">Reference proteome</keyword>
<protein>
    <submittedName>
        <fullName evidence="2">Uncharacterized protein</fullName>
    </submittedName>
</protein>
<reference evidence="2" key="2">
    <citation type="submission" date="2015-02" db="UniProtKB">
        <authorList>
            <consortium name="EnsemblMetazoa"/>
        </authorList>
    </citation>
    <scope>IDENTIFICATION</scope>
</reference>